<evidence type="ECO:0000256" key="6">
    <source>
        <dbReference type="HAMAP-Rule" id="MF_00735"/>
    </source>
</evidence>
<dbReference type="CDD" id="cd02440">
    <property type="entry name" value="AdoMet_MTases"/>
    <property type="match status" value="1"/>
</dbReference>
<sequence length="275" mass="31937">MDFIEYNFTISPPTPWSEILLAKLSQIEFDSFEENDTGLKGYIKRDFDDEEFVQEQIGEMEGAQITYEKQNIQQVNWNEEWEKNFQPISVDDRCYIRAEFHEEKPNVKYDIVIQPKMSFGTGHHETTHLLIEFILDTEFDDKVVLDMGTGTGILGILAKMRGAKSVDAIDIDEWSYENAIENAERNKVDVQVMKGGAESIPSSTEYDIILANINKNVLIEDMPFYVNQLKKGGTLFLSGLYDFDEDDIRKETEKYGLTFEAKRIRNEWIALKFNY</sequence>
<dbReference type="GO" id="GO:0005737">
    <property type="term" value="C:cytoplasm"/>
    <property type="evidence" value="ECO:0007669"/>
    <property type="project" value="UniProtKB-SubCell"/>
</dbReference>
<keyword evidence="4 6" id="KW-0808">Transferase</keyword>
<evidence type="ECO:0000313" key="8">
    <source>
        <dbReference type="Proteomes" id="UP001152599"/>
    </source>
</evidence>
<evidence type="ECO:0000313" key="7">
    <source>
        <dbReference type="EMBL" id="MDG4945915.1"/>
    </source>
</evidence>
<dbReference type="GO" id="GO:0032259">
    <property type="term" value="P:methylation"/>
    <property type="evidence" value="ECO:0007669"/>
    <property type="project" value="UniProtKB-KW"/>
</dbReference>
<dbReference type="PANTHER" id="PTHR43648">
    <property type="entry name" value="ELECTRON TRANSFER FLAVOPROTEIN BETA SUBUNIT LYSINE METHYLTRANSFERASE"/>
    <property type="match status" value="1"/>
</dbReference>
<dbReference type="InterPro" id="IPR050078">
    <property type="entry name" value="Ribosomal_L11_MeTrfase_PrmA"/>
</dbReference>
<dbReference type="GO" id="GO:0008276">
    <property type="term" value="F:protein methyltransferase activity"/>
    <property type="evidence" value="ECO:0007669"/>
    <property type="project" value="UniProtKB-UniRule"/>
</dbReference>
<keyword evidence="2 6" id="KW-0963">Cytoplasm</keyword>
<dbReference type="InterPro" id="IPR004498">
    <property type="entry name" value="Ribosomal_PrmA_MeTrfase"/>
</dbReference>
<protein>
    <recommendedName>
        <fullName evidence="6">Ribosomal protein L11 methyltransferase</fullName>
        <shortName evidence="6">L11 Mtase</shortName>
        <ecNumber evidence="6">2.1.1.-</ecNumber>
    </recommendedName>
</protein>
<dbReference type="InterPro" id="IPR029063">
    <property type="entry name" value="SAM-dependent_MTases_sf"/>
</dbReference>
<keyword evidence="7" id="KW-0687">Ribonucleoprotein</keyword>
<keyword evidence="8" id="KW-1185">Reference proteome</keyword>
<comment type="catalytic activity">
    <reaction evidence="6">
        <text>L-lysyl-[protein] + 3 S-adenosyl-L-methionine = N(6),N(6),N(6)-trimethyl-L-lysyl-[protein] + 3 S-adenosyl-L-homocysteine + 3 H(+)</text>
        <dbReference type="Rhea" id="RHEA:54192"/>
        <dbReference type="Rhea" id="RHEA-COMP:9752"/>
        <dbReference type="Rhea" id="RHEA-COMP:13826"/>
        <dbReference type="ChEBI" id="CHEBI:15378"/>
        <dbReference type="ChEBI" id="CHEBI:29969"/>
        <dbReference type="ChEBI" id="CHEBI:57856"/>
        <dbReference type="ChEBI" id="CHEBI:59789"/>
        <dbReference type="ChEBI" id="CHEBI:61961"/>
    </reaction>
</comment>
<keyword evidence="3 6" id="KW-0489">Methyltransferase</keyword>
<organism evidence="7 8">
    <name type="scientific">Profundicola chukchiensis</name>
    <dbReference type="NCBI Taxonomy" id="2961959"/>
    <lineage>
        <taxon>Bacteria</taxon>
        <taxon>Pseudomonadati</taxon>
        <taxon>Bacteroidota</taxon>
        <taxon>Flavobacteriia</taxon>
        <taxon>Flavobacteriales</taxon>
        <taxon>Weeksellaceae</taxon>
        <taxon>Profundicola</taxon>
    </lineage>
</organism>
<keyword evidence="7" id="KW-0689">Ribosomal protein</keyword>
<dbReference type="EC" id="2.1.1.-" evidence="6"/>
<proteinExistence type="inferred from homology"/>
<comment type="function">
    <text evidence="6">Methylates ribosomal protein L11.</text>
</comment>
<dbReference type="RefSeq" id="WP_304420447.1">
    <property type="nucleotide sequence ID" value="NZ_JANCMU010000002.1"/>
</dbReference>
<comment type="caution">
    <text evidence="7">The sequence shown here is derived from an EMBL/GenBank/DDBJ whole genome shotgun (WGS) entry which is preliminary data.</text>
</comment>
<dbReference type="PANTHER" id="PTHR43648:SF1">
    <property type="entry name" value="ELECTRON TRANSFER FLAVOPROTEIN BETA SUBUNIT LYSINE METHYLTRANSFERASE"/>
    <property type="match status" value="1"/>
</dbReference>
<feature type="binding site" evidence="6">
    <location>
        <position position="127"/>
    </location>
    <ligand>
        <name>S-adenosyl-L-methionine</name>
        <dbReference type="ChEBI" id="CHEBI:59789"/>
    </ligand>
</feature>
<feature type="binding site" evidence="6">
    <location>
        <position position="148"/>
    </location>
    <ligand>
        <name>S-adenosyl-L-methionine</name>
        <dbReference type="ChEBI" id="CHEBI:59789"/>
    </ligand>
</feature>
<dbReference type="Proteomes" id="UP001152599">
    <property type="component" value="Unassembled WGS sequence"/>
</dbReference>
<evidence type="ECO:0000256" key="2">
    <source>
        <dbReference type="ARBA" id="ARBA00022490"/>
    </source>
</evidence>
<feature type="binding site" evidence="6">
    <location>
        <position position="212"/>
    </location>
    <ligand>
        <name>S-adenosyl-L-methionine</name>
        <dbReference type="ChEBI" id="CHEBI:59789"/>
    </ligand>
</feature>
<evidence type="ECO:0000256" key="1">
    <source>
        <dbReference type="ARBA" id="ARBA00009741"/>
    </source>
</evidence>
<gene>
    <name evidence="6 7" type="primary">prmA</name>
    <name evidence="7" type="ORF">NMK71_05770</name>
</gene>
<comment type="subcellular location">
    <subcellularLocation>
        <location evidence="6">Cytoplasm</location>
    </subcellularLocation>
</comment>
<evidence type="ECO:0000256" key="3">
    <source>
        <dbReference type="ARBA" id="ARBA00022603"/>
    </source>
</evidence>
<evidence type="ECO:0000256" key="4">
    <source>
        <dbReference type="ARBA" id="ARBA00022679"/>
    </source>
</evidence>
<dbReference type="EMBL" id="JANCMU010000002">
    <property type="protein sequence ID" value="MDG4945915.1"/>
    <property type="molecule type" value="Genomic_DNA"/>
</dbReference>
<keyword evidence="5 6" id="KW-0949">S-adenosyl-L-methionine</keyword>
<comment type="similarity">
    <text evidence="1 6">Belongs to the methyltransferase superfamily. PrmA family.</text>
</comment>
<evidence type="ECO:0000256" key="5">
    <source>
        <dbReference type="ARBA" id="ARBA00022691"/>
    </source>
</evidence>
<dbReference type="GO" id="GO:0005840">
    <property type="term" value="C:ribosome"/>
    <property type="evidence" value="ECO:0007669"/>
    <property type="project" value="UniProtKB-KW"/>
</dbReference>
<feature type="binding site" evidence="6">
    <location>
        <position position="170"/>
    </location>
    <ligand>
        <name>S-adenosyl-L-methionine</name>
        <dbReference type="ChEBI" id="CHEBI:59789"/>
    </ligand>
</feature>
<dbReference type="Gene3D" id="3.40.50.150">
    <property type="entry name" value="Vaccinia Virus protein VP39"/>
    <property type="match status" value="1"/>
</dbReference>
<dbReference type="NCBIfam" id="NF001785">
    <property type="entry name" value="PRK00517.2-2"/>
    <property type="match status" value="1"/>
</dbReference>
<dbReference type="HAMAP" id="MF_00735">
    <property type="entry name" value="Methyltr_PrmA"/>
    <property type="match status" value="1"/>
</dbReference>
<dbReference type="AlphaFoldDB" id="A0A9X4RVM3"/>
<dbReference type="Pfam" id="PF06325">
    <property type="entry name" value="PrmA"/>
    <property type="match status" value="1"/>
</dbReference>
<dbReference type="SUPFAM" id="SSF53335">
    <property type="entry name" value="S-adenosyl-L-methionine-dependent methyltransferases"/>
    <property type="match status" value="1"/>
</dbReference>
<accession>A0A9X4RVM3</accession>
<reference evidence="7" key="1">
    <citation type="submission" date="2022-07" db="EMBL/GenBank/DDBJ databases">
        <title>Description and genome-wide analysis of Profundicola chukchiensis gen. nov., sp. nov., marine bacteria isolated from bottom sediments of the Chukchi Sea.</title>
        <authorList>
            <person name="Romanenko L."/>
            <person name="Otstavnykh N."/>
            <person name="Kurilenko V."/>
            <person name="Eremeev V."/>
            <person name="Velansky P."/>
            <person name="Mikhailov V."/>
            <person name="Isaeva M."/>
        </authorList>
    </citation>
    <scope>NUCLEOTIDE SEQUENCE</scope>
    <source>
        <strain evidence="7">KMM 9713</strain>
    </source>
</reference>
<name>A0A9X4RVM3_9FLAO</name>